<dbReference type="RefSeq" id="WP_186958781.1">
    <property type="nucleotide sequence ID" value="NZ_JACOOI010000005.1"/>
</dbReference>
<sequence length="475" mass="54504">MNTFKLIVLILLGGLTSTPINAQSFLKKALKTIDKVNNALEATTSSTQQSQKESQKEEEKETVVSSNDRPKKDNGKTTAEGLHIGSIATDWATPIIPRKTAQTKVINIDSRSITCSQYFKDNACFVCDPTTKLWGAFDTTGTQIIKYEHDFGLIHGKSQNPEFENGVCPVRNPKGSYIIDKTGKKIKQFTDIRELSNFRNGIATALQSYPDPKNKYRTISRVVYINNKGEIIFPHLFFELKWNDVEPMRQFSDNLAAYFDYNLNKWGFINQKGEIIVKAQYTKVQDFHDGYAAVQNENKKWGYIDTTGVVKIDYKFANEPFPFSEGVAFVSRREGTNCLIDKNGTIILDQVEHISPFYQGRAFVDFNYQSPYKKYDQQNRYKIIIDKDLKVVGLATYLPTFEDVDHNFHWPQDGLWYYGDALVDTKGDEIYCAKSLHEFSDNRAFCYIDDGSSYLISCFINREGEIVFMFKEYEF</sequence>
<comment type="caution">
    <text evidence="3">The sequence shown here is derived from an EMBL/GenBank/DDBJ whole genome shotgun (WGS) entry which is preliminary data.</text>
</comment>
<evidence type="ECO:0000313" key="3">
    <source>
        <dbReference type="EMBL" id="MBC5642580.1"/>
    </source>
</evidence>
<name>A0ABR7DYF9_9BACT</name>
<reference evidence="3 4" key="1">
    <citation type="submission" date="2020-08" db="EMBL/GenBank/DDBJ databases">
        <title>Genome public.</title>
        <authorList>
            <person name="Liu C."/>
            <person name="Sun Q."/>
        </authorList>
    </citation>
    <scope>NUCLEOTIDE SEQUENCE [LARGE SCALE GENOMIC DNA]</scope>
    <source>
        <strain evidence="3 4">BX2</strain>
    </source>
</reference>
<gene>
    <name evidence="3" type="ORF">H8S77_06730</name>
</gene>
<feature type="compositionally biased region" description="Low complexity" evidence="1">
    <location>
        <begin position="43"/>
        <end position="52"/>
    </location>
</feature>
<keyword evidence="2" id="KW-0732">Signal</keyword>
<evidence type="ECO:0000256" key="2">
    <source>
        <dbReference type="SAM" id="SignalP"/>
    </source>
</evidence>
<dbReference type="PANTHER" id="PTHR37841:SF1">
    <property type="entry name" value="DUF3298 DOMAIN-CONTAINING PROTEIN"/>
    <property type="match status" value="1"/>
</dbReference>
<protein>
    <submittedName>
        <fullName evidence="3">WG repeat-containing protein</fullName>
    </submittedName>
</protein>
<dbReference type="SUPFAM" id="SSF69360">
    <property type="entry name" value="Cell wall binding repeat"/>
    <property type="match status" value="1"/>
</dbReference>
<keyword evidence="4" id="KW-1185">Reference proteome</keyword>
<dbReference type="Pfam" id="PF14903">
    <property type="entry name" value="WG_beta_rep"/>
    <property type="match status" value="3"/>
</dbReference>
<organism evidence="3 4">
    <name type="scientific">Parabacteroides segnis</name>
    <dbReference type="NCBI Taxonomy" id="2763058"/>
    <lineage>
        <taxon>Bacteria</taxon>
        <taxon>Pseudomonadati</taxon>
        <taxon>Bacteroidota</taxon>
        <taxon>Bacteroidia</taxon>
        <taxon>Bacteroidales</taxon>
        <taxon>Tannerellaceae</taxon>
        <taxon>Parabacteroides</taxon>
    </lineage>
</organism>
<dbReference type="PANTHER" id="PTHR37841">
    <property type="entry name" value="GLR2918 PROTEIN"/>
    <property type="match status" value="1"/>
</dbReference>
<proteinExistence type="predicted"/>
<evidence type="ECO:0000256" key="1">
    <source>
        <dbReference type="SAM" id="MobiDB-lite"/>
    </source>
</evidence>
<feature type="chain" id="PRO_5046697064" evidence="2">
    <location>
        <begin position="23"/>
        <end position="475"/>
    </location>
</feature>
<accession>A0ABR7DYF9</accession>
<dbReference type="EMBL" id="JACOOI010000005">
    <property type="protein sequence ID" value="MBC5642580.1"/>
    <property type="molecule type" value="Genomic_DNA"/>
</dbReference>
<dbReference type="InterPro" id="IPR032774">
    <property type="entry name" value="WG_beta_rep"/>
</dbReference>
<dbReference type="Proteomes" id="UP000644010">
    <property type="component" value="Unassembled WGS sequence"/>
</dbReference>
<feature type="signal peptide" evidence="2">
    <location>
        <begin position="1"/>
        <end position="22"/>
    </location>
</feature>
<feature type="compositionally biased region" description="Basic and acidic residues" evidence="1">
    <location>
        <begin position="53"/>
        <end position="75"/>
    </location>
</feature>
<feature type="region of interest" description="Disordered" evidence="1">
    <location>
        <begin position="42"/>
        <end position="79"/>
    </location>
</feature>
<evidence type="ECO:0000313" key="4">
    <source>
        <dbReference type="Proteomes" id="UP000644010"/>
    </source>
</evidence>